<gene>
    <name evidence="2" type="ORF">LX66_1021</name>
</gene>
<dbReference type="Pfam" id="PF10825">
    <property type="entry name" value="DUF2752"/>
    <property type="match status" value="1"/>
</dbReference>
<comment type="caution">
    <text evidence="2">The sequence shown here is derived from an EMBL/GenBank/DDBJ whole genome shotgun (WGS) entry which is preliminary data.</text>
</comment>
<dbReference type="EMBL" id="VLLG01000002">
    <property type="protein sequence ID" value="TWI91645.1"/>
    <property type="molecule type" value="Genomic_DNA"/>
</dbReference>
<keyword evidence="1" id="KW-0472">Membrane</keyword>
<keyword evidence="1" id="KW-1133">Transmembrane helix</keyword>
<dbReference type="OrthoDB" id="1525013at2"/>
<name>A0A562TDT3_CHIJA</name>
<dbReference type="InterPro" id="IPR021215">
    <property type="entry name" value="DUF2752"/>
</dbReference>
<dbReference type="AlphaFoldDB" id="A0A562TDT3"/>
<protein>
    <submittedName>
        <fullName evidence="2">Uncharacterized protein DUF2752</fullName>
    </submittedName>
</protein>
<feature type="transmembrane region" description="Helical" evidence="1">
    <location>
        <begin position="67"/>
        <end position="87"/>
    </location>
</feature>
<evidence type="ECO:0000313" key="2">
    <source>
        <dbReference type="EMBL" id="TWI91645.1"/>
    </source>
</evidence>
<proteinExistence type="predicted"/>
<sequence>MRTTVFYIKHFNIELLIWPLGLLALYFMDPAGNGPSLCPLKWMGISWCPGCGLGHAIHYLLHGQWAASWQAHPLGAFALGVLLYRILQLARQQIQLFHVK</sequence>
<evidence type="ECO:0000256" key="1">
    <source>
        <dbReference type="SAM" id="Phobius"/>
    </source>
</evidence>
<dbReference type="Proteomes" id="UP000316778">
    <property type="component" value="Unassembled WGS sequence"/>
</dbReference>
<dbReference type="RefSeq" id="WP_145710788.1">
    <property type="nucleotide sequence ID" value="NZ_BAAAFY010000001.1"/>
</dbReference>
<accession>A0A562TDT3</accession>
<feature type="transmembrane region" description="Helical" evidence="1">
    <location>
        <begin position="6"/>
        <end position="28"/>
    </location>
</feature>
<reference evidence="2 3" key="1">
    <citation type="journal article" date="2013" name="Stand. Genomic Sci.">
        <title>Genomic Encyclopedia of Type Strains, Phase I: The one thousand microbial genomes (KMG-I) project.</title>
        <authorList>
            <person name="Kyrpides N.C."/>
            <person name="Woyke T."/>
            <person name="Eisen J.A."/>
            <person name="Garrity G."/>
            <person name="Lilburn T.G."/>
            <person name="Beck B.J."/>
            <person name="Whitman W.B."/>
            <person name="Hugenholtz P."/>
            <person name="Klenk H.P."/>
        </authorList>
    </citation>
    <scope>NUCLEOTIDE SEQUENCE [LARGE SCALE GENOMIC DNA]</scope>
    <source>
        <strain evidence="2 3">DSM 13484</strain>
    </source>
</reference>
<evidence type="ECO:0000313" key="3">
    <source>
        <dbReference type="Proteomes" id="UP000316778"/>
    </source>
</evidence>
<keyword evidence="3" id="KW-1185">Reference proteome</keyword>
<keyword evidence="1" id="KW-0812">Transmembrane</keyword>
<organism evidence="2 3">
    <name type="scientific">Chitinophaga japonensis</name>
    <name type="common">Flexibacter japonensis</name>
    <dbReference type="NCBI Taxonomy" id="104662"/>
    <lineage>
        <taxon>Bacteria</taxon>
        <taxon>Pseudomonadati</taxon>
        <taxon>Bacteroidota</taxon>
        <taxon>Chitinophagia</taxon>
        <taxon>Chitinophagales</taxon>
        <taxon>Chitinophagaceae</taxon>
        <taxon>Chitinophaga</taxon>
    </lineage>
</organism>